<name>A0A0F9BVB9_9ZZZZ</name>
<sequence>NRVAEYSLFNAIGAGVAVVGRFDVSCYSPDGKLKWETFGKNMVVNVGLQKLLDILFIGSAQVVDPWYVGLAGTTPTIASGDTMASHAGWTQMINYDEATRQEFTNVRTAEAVANTASTADFTISTASTIGGGFLGSDNTKNGSTGTLLCAVAFTGGNKSASDDDTIAVTYTFSAADS</sequence>
<comment type="caution">
    <text evidence="1">The sequence shown here is derived from an EMBL/GenBank/DDBJ whole genome shotgun (WGS) entry which is preliminary data.</text>
</comment>
<organism evidence="1">
    <name type="scientific">marine sediment metagenome</name>
    <dbReference type="NCBI Taxonomy" id="412755"/>
    <lineage>
        <taxon>unclassified sequences</taxon>
        <taxon>metagenomes</taxon>
        <taxon>ecological metagenomes</taxon>
    </lineage>
</organism>
<reference evidence="1" key="1">
    <citation type="journal article" date="2015" name="Nature">
        <title>Complex archaea that bridge the gap between prokaryotes and eukaryotes.</title>
        <authorList>
            <person name="Spang A."/>
            <person name="Saw J.H."/>
            <person name="Jorgensen S.L."/>
            <person name="Zaremba-Niedzwiedzka K."/>
            <person name="Martijn J."/>
            <person name="Lind A.E."/>
            <person name="van Eijk R."/>
            <person name="Schleper C."/>
            <person name="Guy L."/>
            <person name="Ettema T.J."/>
        </authorList>
    </citation>
    <scope>NUCLEOTIDE SEQUENCE</scope>
</reference>
<evidence type="ECO:0000313" key="1">
    <source>
        <dbReference type="EMBL" id="KKL25865.1"/>
    </source>
</evidence>
<proteinExistence type="predicted"/>
<gene>
    <name evidence="1" type="ORF">LCGC14_2401050</name>
</gene>
<accession>A0A0F9BVB9</accession>
<protein>
    <submittedName>
        <fullName evidence="1">Uncharacterized protein</fullName>
    </submittedName>
</protein>
<dbReference type="EMBL" id="LAZR01036054">
    <property type="protein sequence ID" value="KKL25865.1"/>
    <property type="molecule type" value="Genomic_DNA"/>
</dbReference>
<dbReference type="AlphaFoldDB" id="A0A0F9BVB9"/>
<feature type="non-terminal residue" evidence="1">
    <location>
        <position position="1"/>
    </location>
</feature>